<dbReference type="Proteomes" id="UP000235881">
    <property type="component" value="Unassembled WGS sequence"/>
</dbReference>
<evidence type="ECO:0000313" key="1">
    <source>
        <dbReference type="EMBL" id="PNF76781.1"/>
    </source>
</evidence>
<keyword evidence="2" id="KW-1185">Reference proteome</keyword>
<organism evidence="1 2">
    <name type="scientific">Stutzerimonas degradans</name>
    <dbReference type="NCBI Taxonomy" id="2968968"/>
    <lineage>
        <taxon>Bacteria</taxon>
        <taxon>Pseudomonadati</taxon>
        <taxon>Pseudomonadota</taxon>
        <taxon>Gammaproteobacteria</taxon>
        <taxon>Pseudomonadales</taxon>
        <taxon>Pseudomonadaceae</taxon>
        <taxon>Stutzerimonas</taxon>
    </lineage>
</organism>
<dbReference type="RefSeq" id="WP_102828552.1">
    <property type="nucleotide sequence ID" value="NZ_CP065721.1"/>
</dbReference>
<gene>
    <name evidence="1" type="ORF">CXK95_10280</name>
</gene>
<protein>
    <submittedName>
        <fullName evidence="1">MFS transporter</fullName>
    </submittedName>
</protein>
<sequence>MDALLILGGVLLTLVGLVWLVSLAFATSLFWGIGSLLPPITLAYVVRHWNVARKAMLVIGLGFIPTIVGLSLLAARDPERLTAIFSLQWLPREVKPELDTELRGQLNGRTFKPQYGELIDGVLTLRAGTEFFAQQEVSIHLPAAVSGALALDVLPDDEGALPVVHLSWLEPGRELPESRRITRGYTLHLNLVPEAPNRLRGDFHLVMPPHFATSLSGKVELYSSHLRFRDGAVDRRHDSADTLAYVVRDYLQRRHHTRDVELAPLDDIKLPAARLELTVRGQIAGEAAEQPLVLLKTAQGWTVDGDDYPPLAVESQPEAKPRAAEAQPVAVAPTSNLDRRPRFSLERLLQNPGRYEHLLVRAHTERGGLAEGRFAGLDKDGNLRIRRVISGPGEAYYNLAPGEIVLLELLEP</sequence>
<evidence type="ECO:0000313" key="2">
    <source>
        <dbReference type="Proteomes" id="UP000235881"/>
    </source>
</evidence>
<dbReference type="EMBL" id="POUK01000003">
    <property type="protein sequence ID" value="PNF76781.1"/>
    <property type="molecule type" value="Genomic_DNA"/>
</dbReference>
<name>A0A4P9DWS3_9GAMM</name>
<proteinExistence type="predicted"/>
<dbReference type="AlphaFoldDB" id="A0A4P9DWS3"/>
<reference evidence="1 2" key="1">
    <citation type="submission" date="2018-01" db="EMBL/GenBank/DDBJ databases">
        <title>Denitrification phenotypes of diverse strains of Pseudomonas stutzeri.</title>
        <authorList>
            <person name="Milligan D.A."/>
            <person name="Bergaust L."/>
            <person name="Bakken L.R."/>
            <person name="Frostegard A."/>
        </authorList>
    </citation>
    <scope>NUCLEOTIDE SEQUENCE [LARGE SCALE GENOMIC DNA]</scope>
    <source>
        <strain evidence="1 2">DSM 50238</strain>
    </source>
</reference>
<accession>A0A4P9DWS3</accession>
<comment type="caution">
    <text evidence="1">The sequence shown here is derived from an EMBL/GenBank/DDBJ whole genome shotgun (WGS) entry which is preliminary data.</text>
</comment>